<protein>
    <submittedName>
        <fullName evidence="1">Uncharacterized protein</fullName>
    </submittedName>
</protein>
<name>A0A1E1J9E7_LEIGU</name>
<gene>
    <name evidence="1" type="ORF">BN36_NA77520</name>
</gene>
<sequence length="215" mass="22975">MEGRATNVAPSYTRGGGGGDAEAVALQATCHSTQEHCLACASAAPDVQVVPAQGNVDDALLLVVELNRLIRIVSAVHVGLLPCRLSHCVIDVAACRGHDGGVATAHDAVRLHLDHLLKGFCRVADALVRDNRTNDAGKGYGPLGRQGRRFGAYSLGKRVQHVWILHYHLALVVDTKAELAQALHRHRRLARHATGEGIVHEGRLARLCRAEAVVS</sequence>
<dbReference type="AlphaFoldDB" id="A0A1E1J9E7"/>
<organism evidence="1">
    <name type="scientific">Leishmania guyanensis</name>
    <dbReference type="NCBI Taxonomy" id="5670"/>
    <lineage>
        <taxon>Eukaryota</taxon>
        <taxon>Discoba</taxon>
        <taxon>Euglenozoa</taxon>
        <taxon>Kinetoplastea</taxon>
        <taxon>Metakinetoplastina</taxon>
        <taxon>Trypanosomatida</taxon>
        <taxon>Trypanosomatidae</taxon>
        <taxon>Leishmaniinae</taxon>
        <taxon>Leishmania</taxon>
        <taxon>Leishmania guyanensis species complex</taxon>
    </lineage>
</organism>
<evidence type="ECO:0000313" key="1">
    <source>
        <dbReference type="EMBL" id="CCM20254.1"/>
    </source>
</evidence>
<reference evidence="1" key="1">
    <citation type="submission" date="2012-08" db="EMBL/GenBank/DDBJ databases">
        <title>Comparative genomics of metastatic and non-metastatic Leishmania guyanensis provides insights into polygenic factors involved in Leishmania RNA virus infection.</title>
        <authorList>
            <person name="Smith D."/>
            <person name="Hertz-Fowler C."/>
            <person name="Martin R."/>
            <person name="Dickens N."/>
            <person name="Fasel N."/>
            <person name="Falquet L."/>
            <person name="Beverley S."/>
            <person name="Zangger H."/>
            <person name="Calderon-Copete S."/>
            <person name="Mottram J."/>
            <person name="Xenarios I."/>
        </authorList>
    </citation>
    <scope>NUCLEOTIDE SEQUENCE</scope>
    <source>
        <strain evidence="1">MHOM/BR/75/M4147/SSU:IR2SAT-LUC</strain>
    </source>
</reference>
<accession>A0A1E1J9E7</accession>
<dbReference type="EMBL" id="CALQ01001993">
    <property type="protein sequence ID" value="CCM20254.1"/>
    <property type="molecule type" value="Genomic_DNA"/>
</dbReference>
<proteinExistence type="predicted"/>